<dbReference type="PROSITE" id="PS00460">
    <property type="entry name" value="GLUTATHIONE_PEROXID_1"/>
    <property type="match status" value="1"/>
</dbReference>
<evidence type="ECO:0000259" key="9">
    <source>
        <dbReference type="PROSITE" id="PS51352"/>
    </source>
</evidence>
<comment type="similarity">
    <text evidence="2 7">Belongs to the glutathione peroxidase family.</text>
</comment>
<dbReference type="EMBL" id="JQBK01000117">
    <property type="protein sequence ID" value="KRN80600.1"/>
    <property type="molecule type" value="Genomic_DNA"/>
</dbReference>
<evidence type="ECO:0000256" key="5">
    <source>
        <dbReference type="ARBA" id="ARBA00069346"/>
    </source>
</evidence>
<accession>A0A0R2JU71</accession>
<dbReference type="Pfam" id="PF00255">
    <property type="entry name" value="GSHPx"/>
    <property type="match status" value="1"/>
</dbReference>
<dbReference type="PANTHER" id="PTHR11592">
    <property type="entry name" value="GLUTATHIONE PEROXIDASE"/>
    <property type="match status" value="1"/>
</dbReference>
<dbReference type="PANTHER" id="PTHR11592:SF78">
    <property type="entry name" value="GLUTATHIONE PEROXIDASE"/>
    <property type="match status" value="1"/>
</dbReference>
<evidence type="ECO:0000256" key="8">
    <source>
        <dbReference type="SAM" id="MobiDB-lite"/>
    </source>
</evidence>
<proteinExistence type="inferred from homology"/>
<evidence type="ECO:0000256" key="4">
    <source>
        <dbReference type="ARBA" id="ARBA00023002"/>
    </source>
</evidence>
<dbReference type="PATRIC" id="fig|89059.3.peg.288"/>
<gene>
    <name evidence="10" type="ORF">IV43_GL000284</name>
</gene>
<organism evidence="10 11">
    <name type="scientific">Ligilactobacillus acidipiscis</name>
    <dbReference type="NCBI Taxonomy" id="89059"/>
    <lineage>
        <taxon>Bacteria</taxon>
        <taxon>Bacillati</taxon>
        <taxon>Bacillota</taxon>
        <taxon>Bacilli</taxon>
        <taxon>Lactobacillales</taxon>
        <taxon>Lactobacillaceae</taxon>
        <taxon>Ligilactobacillus</taxon>
    </lineage>
</organism>
<dbReference type="CDD" id="cd00340">
    <property type="entry name" value="GSH_Peroxidase"/>
    <property type="match status" value="1"/>
</dbReference>
<dbReference type="Proteomes" id="UP000051491">
    <property type="component" value="Unassembled WGS sequence"/>
</dbReference>
<feature type="domain" description="Thioredoxin" evidence="9">
    <location>
        <begin position="2"/>
        <end position="159"/>
    </location>
</feature>
<dbReference type="FunFam" id="3.40.30.10:FF:000010">
    <property type="entry name" value="Glutathione peroxidase"/>
    <property type="match status" value="1"/>
</dbReference>
<dbReference type="InterPro" id="IPR029759">
    <property type="entry name" value="GPX_AS"/>
</dbReference>
<evidence type="ECO:0000256" key="7">
    <source>
        <dbReference type="RuleBase" id="RU000499"/>
    </source>
</evidence>
<dbReference type="PRINTS" id="PR01011">
    <property type="entry name" value="GLUTPROXDASE"/>
</dbReference>
<dbReference type="STRING" id="89059.LAC1533_2062"/>
<evidence type="ECO:0000256" key="2">
    <source>
        <dbReference type="ARBA" id="ARBA00006926"/>
    </source>
</evidence>
<dbReference type="PROSITE" id="PS51352">
    <property type="entry name" value="THIOREDOXIN_2"/>
    <property type="match status" value="1"/>
</dbReference>
<feature type="compositionally biased region" description="Basic and acidic residues" evidence="8">
    <location>
        <begin position="142"/>
        <end position="156"/>
    </location>
</feature>
<dbReference type="Gene3D" id="3.40.30.10">
    <property type="entry name" value="Glutaredoxin"/>
    <property type="match status" value="1"/>
</dbReference>
<dbReference type="PROSITE" id="PS51355">
    <property type="entry name" value="GLUTATHIONE_PEROXID_3"/>
    <property type="match status" value="1"/>
</dbReference>
<evidence type="ECO:0000313" key="10">
    <source>
        <dbReference type="EMBL" id="KRN80600.1"/>
    </source>
</evidence>
<evidence type="ECO:0000256" key="3">
    <source>
        <dbReference type="ARBA" id="ARBA00022559"/>
    </source>
</evidence>
<name>A0A0R2JU71_9LACO</name>
<evidence type="ECO:0000256" key="1">
    <source>
        <dbReference type="ARBA" id="ARBA00000217"/>
    </source>
</evidence>
<dbReference type="AlphaFoldDB" id="A0A0R2JU71"/>
<keyword evidence="3 7" id="KW-0575">Peroxidase</keyword>
<evidence type="ECO:0000256" key="6">
    <source>
        <dbReference type="PIRSR" id="PIRSR000303-1"/>
    </source>
</evidence>
<reference evidence="10 11" key="1">
    <citation type="journal article" date="2015" name="Genome Announc.">
        <title>Expanding the biotechnology potential of lactobacilli through comparative genomics of 213 strains and associated genera.</title>
        <authorList>
            <person name="Sun Z."/>
            <person name="Harris H.M."/>
            <person name="McCann A."/>
            <person name="Guo C."/>
            <person name="Argimon S."/>
            <person name="Zhang W."/>
            <person name="Yang X."/>
            <person name="Jeffery I.B."/>
            <person name="Cooney J.C."/>
            <person name="Kagawa T.F."/>
            <person name="Liu W."/>
            <person name="Song Y."/>
            <person name="Salvetti E."/>
            <person name="Wrobel A."/>
            <person name="Rasinkangas P."/>
            <person name="Parkhill J."/>
            <person name="Rea M.C."/>
            <person name="O'Sullivan O."/>
            <person name="Ritari J."/>
            <person name="Douillard F.P."/>
            <person name="Paul Ross R."/>
            <person name="Yang R."/>
            <person name="Briner A.E."/>
            <person name="Felis G.E."/>
            <person name="de Vos W.M."/>
            <person name="Barrangou R."/>
            <person name="Klaenhammer T.R."/>
            <person name="Caufield P.W."/>
            <person name="Cui Y."/>
            <person name="Zhang H."/>
            <person name="O'Toole P.W."/>
        </authorList>
    </citation>
    <scope>NUCLEOTIDE SEQUENCE [LARGE SCALE GENOMIC DNA]</scope>
    <source>
        <strain evidence="10 11">DSM 15353</strain>
    </source>
</reference>
<sequence>MVMSMSSIYEFEKQEINGQKIDFADFKGQVLLLVNTASQCGLAPQLEQIEALYQKYHKQGFAVVGLPSNQFKQELDSDEEAEQYCKIHFGVTFPMTKRVTVNGEDEDPLYTYLKEQTDGTDIAWNYTKFLIDREGQVIGRYEPKTTPDEFSDDIREAVQNSK</sequence>
<feature type="region of interest" description="Disordered" evidence="8">
    <location>
        <begin position="142"/>
        <end position="162"/>
    </location>
</feature>
<dbReference type="GO" id="GO:0034599">
    <property type="term" value="P:cellular response to oxidative stress"/>
    <property type="evidence" value="ECO:0007669"/>
    <property type="project" value="TreeGrafter"/>
</dbReference>
<dbReference type="InterPro" id="IPR036249">
    <property type="entry name" value="Thioredoxin-like_sf"/>
</dbReference>
<evidence type="ECO:0000313" key="11">
    <source>
        <dbReference type="Proteomes" id="UP000051491"/>
    </source>
</evidence>
<dbReference type="InterPro" id="IPR013766">
    <property type="entry name" value="Thioredoxin_domain"/>
</dbReference>
<dbReference type="PIRSF" id="PIRSF000303">
    <property type="entry name" value="Glutathion_perox"/>
    <property type="match status" value="1"/>
</dbReference>
<keyword evidence="4 7" id="KW-0560">Oxidoreductase</keyword>
<dbReference type="InterPro" id="IPR000889">
    <property type="entry name" value="Glutathione_peroxidase"/>
</dbReference>
<dbReference type="SUPFAM" id="SSF52833">
    <property type="entry name" value="Thioredoxin-like"/>
    <property type="match status" value="1"/>
</dbReference>
<dbReference type="GO" id="GO:0004602">
    <property type="term" value="F:glutathione peroxidase activity"/>
    <property type="evidence" value="ECO:0007669"/>
    <property type="project" value="UniProtKB-EC"/>
</dbReference>
<protein>
    <recommendedName>
        <fullName evidence="5 7">Glutathione peroxidase</fullName>
    </recommendedName>
</protein>
<comment type="caution">
    <text evidence="10">The sequence shown here is derived from an EMBL/GenBank/DDBJ whole genome shotgun (WGS) entry which is preliminary data.</text>
</comment>
<comment type="catalytic activity">
    <reaction evidence="1">
        <text>2 glutathione + H2O2 = glutathione disulfide + 2 H2O</text>
        <dbReference type="Rhea" id="RHEA:16833"/>
        <dbReference type="ChEBI" id="CHEBI:15377"/>
        <dbReference type="ChEBI" id="CHEBI:16240"/>
        <dbReference type="ChEBI" id="CHEBI:57925"/>
        <dbReference type="ChEBI" id="CHEBI:58297"/>
        <dbReference type="EC" id="1.11.1.9"/>
    </reaction>
</comment>
<feature type="active site" evidence="6">
    <location>
        <position position="40"/>
    </location>
</feature>